<dbReference type="Gene3D" id="1.10.30.50">
    <property type="match status" value="1"/>
</dbReference>
<evidence type="ECO:0000259" key="1">
    <source>
        <dbReference type="SMART" id="SM00507"/>
    </source>
</evidence>
<evidence type="ECO:0000313" key="2">
    <source>
        <dbReference type="EMBL" id="AIH03935.1"/>
    </source>
</evidence>
<keyword evidence="3" id="KW-1185">Reference proteome</keyword>
<dbReference type="InterPro" id="IPR052892">
    <property type="entry name" value="NA-targeting_endonuclease"/>
</dbReference>
<dbReference type="GO" id="GO:0004519">
    <property type="term" value="F:endonuclease activity"/>
    <property type="evidence" value="ECO:0007669"/>
    <property type="project" value="UniProtKB-KW"/>
</dbReference>
<dbReference type="STRING" id="289377.HL41_03605"/>
<organism evidence="2 3">
    <name type="scientific">Thermodesulfobacterium commune DSM 2178</name>
    <dbReference type="NCBI Taxonomy" id="289377"/>
    <lineage>
        <taxon>Bacteria</taxon>
        <taxon>Pseudomonadati</taxon>
        <taxon>Thermodesulfobacteriota</taxon>
        <taxon>Thermodesulfobacteria</taxon>
        <taxon>Thermodesulfobacteriales</taxon>
        <taxon>Thermodesulfobacteriaceae</taxon>
        <taxon>Thermodesulfobacterium</taxon>
    </lineage>
</organism>
<dbReference type="PANTHER" id="PTHR33877">
    <property type="entry name" value="SLL1193 PROTEIN"/>
    <property type="match status" value="1"/>
</dbReference>
<name>A0A075WSD5_9BACT</name>
<gene>
    <name evidence="2" type="ORF">HL41_03605</name>
</gene>
<dbReference type="Pfam" id="PF01844">
    <property type="entry name" value="HNH"/>
    <property type="match status" value="1"/>
</dbReference>
<dbReference type="InterPro" id="IPR003615">
    <property type="entry name" value="HNH_nuc"/>
</dbReference>
<dbReference type="EMBL" id="CP008796">
    <property type="protein sequence ID" value="AIH03935.1"/>
    <property type="molecule type" value="Genomic_DNA"/>
</dbReference>
<dbReference type="PANTHER" id="PTHR33877:SF1">
    <property type="entry name" value="TYPE IV METHYL-DIRECTED RESTRICTION ENZYME ECOKMCRA"/>
    <property type="match status" value="1"/>
</dbReference>
<evidence type="ECO:0000313" key="3">
    <source>
        <dbReference type="Proteomes" id="UP000028481"/>
    </source>
</evidence>
<feature type="domain" description="HNH nuclease" evidence="1">
    <location>
        <begin position="26"/>
        <end position="77"/>
    </location>
</feature>
<dbReference type="Proteomes" id="UP000028481">
    <property type="component" value="Chromosome"/>
</dbReference>
<dbReference type="OrthoDB" id="9802901at2"/>
<dbReference type="InterPro" id="IPR002711">
    <property type="entry name" value="HNH"/>
</dbReference>
<dbReference type="AlphaFoldDB" id="A0A075WSD5"/>
<reference evidence="2 3" key="1">
    <citation type="journal article" date="2015" name="Genome Announc.">
        <title>Genome Sequence of a Sulfate-Reducing Thermophilic Bacterium, Thermodesulfobacterium commune DSM 2178T (Phylum Thermodesulfobacteria).</title>
        <authorList>
            <person name="Bhatnagar S."/>
            <person name="Badger J.H."/>
            <person name="Madupu R."/>
            <person name="Khouri H.M."/>
            <person name="O'Connor E.M."/>
            <person name="Robb F.T."/>
            <person name="Ward N.L."/>
            <person name="Eisen J.A."/>
        </authorList>
    </citation>
    <scope>NUCLEOTIDE SEQUENCE [LARGE SCALE GENOMIC DNA]</scope>
    <source>
        <strain evidence="2 3">DSM 2178</strain>
    </source>
</reference>
<dbReference type="eggNOG" id="COG1403">
    <property type="taxonomic scope" value="Bacteria"/>
</dbReference>
<dbReference type="CDD" id="cd00085">
    <property type="entry name" value="HNHc"/>
    <property type="match status" value="1"/>
</dbReference>
<proteinExistence type="predicted"/>
<keyword evidence="2" id="KW-0255">Endonuclease</keyword>
<dbReference type="PaxDb" id="289377-HL41_03605"/>
<keyword evidence="2" id="KW-0540">Nuclease</keyword>
<keyword evidence="2" id="KW-0378">Hydrolase</keyword>
<sequence length="102" mass="12296">MKKNFLSIEEFIKKEKEKARKLRQTRWWRRQLERGICYYCGRRVGAKNLTMDHKIPLSRGGTSDRVNIVPCCKDCNNKKKYLLPWEWDEYIKSLKSKKVDGE</sequence>
<dbReference type="GO" id="GO:0003676">
    <property type="term" value="F:nucleic acid binding"/>
    <property type="evidence" value="ECO:0007669"/>
    <property type="project" value="InterPro"/>
</dbReference>
<dbReference type="RefSeq" id="WP_038060375.1">
    <property type="nucleotide sequence ID" value="NZ_CP008796.1"/>
</dbReference>
<dbReference type="GO" id="GO:0008270">
    <property type="term" value="F:zinc ion binding"/>
    <property type="evidence" value="ECO:0007669"/>
    <property type="project" value="InterPro"/>
</dbReference>
<accession>A0A075WSD5</accession>
<dbReference type="SMART" id="SM00507">
    <property type="entry name" value="HNHc"/>
    <property type="match status" value="1"/>
</dbReference>
<protein>
    <submittedName>
        <fullName evidence="2">HNH endonuclease</fullName>
    </submittedName>
</protein>
<dbReference type="HOGENOM" id="CLU_158450_0_0_0"/>
<dbReference type="KEGG" id="tcm:HL41_03605"/>